<keyword evidence="5" id="KW-0812">Transmembrane</keyword>
<keyword evidence="5" id="KW-1133">Transmembrane helix</keyword>
<dbReference type="NCBIfam" id="NF040608">
    <property type="entry name" value="division_SteA"/>
    <property type="match status" value="1"/>
</dbReference>
<evidence type="ECO:0000256" key="3">
    <source>
        <dbReference type="ARBA" id="ARBA00022777"/>
    </source>
</evidence>
<keyword evidence="9" id="KW-1185">Reference proteome</keyword>
<dbReference type="EMBL" id="QVNQ01000005">
    <property type="protein sequence ID" value="RFS84077.1"/>
    <property type="molecule type" value="Genomic_DNA"/>
</dbReference>
<organism evidence="8 9">
    <name type="scientific">Actinomadura spongiicola</name>
    <dbReference type="NCBI Taxonomy" id="2303421"/>
    <lineage>
        <taxon>Bacteria</taxon>
        <taxon>Bacillati</taxon>
        <taxon>Actinomycetota</taxon>
        <taxon>Actinomycetes</taxon>
        <taxon>Streptosporangiales</taxon>
        <taxon>Thermomonosporaceae</taxon>
        <taxon>Actinomadura</taxon>
    </lineage>
</organism>
<evidence type="ECO:0000313" key="8">
    <source>
        <dbReference type="EMBL" id="RFS84077.1"/>
    </source>
</evidence>
<dbReference type="OrthoDB" id="5169996at2"/>
<accession>A0A372GFE8</accession>
<evidence type="ECO:0000256" key="2">
    <source>
        <dbReference type="ARBA" id="ARBA00022741"/>
    </source>
</evidence>
<dbReference type="Pfam" id="PF12555">
    <property type="entry name" value="SteA-like_C"/>
    <property type="match status" value="1"/>
</dbReference>
<proteinExistence type="predicted"/>
<dbReference type="Pfam" id="PF04263">
    <property type="entry name" value="TPK_catalytic"/>
    <property type="match status" value="1"/>
</dbReference>
<protein>
    <submittedName>
        <fullName evidence="8">Uncharacterized protein</fullName>
    </submittedName>
</protein>
<dbReference type="Gene3D" id="3.40.50.10240">
    <property type="entry name" value="Thiamin pyrophosphokinase, catalytic domain"/>
    <property type="match status" value="1"/>
</dbReference>
<dbReference type="Proteomes" id="UP000262882">
    <property type="component" value="Unassembled WGS sequence"/>
</dbReference>
<keyword evidence="3" id="KW-0418">Kinase</keyword>
<comment type="caution">
    <text evidence="8">The sequence shown here is derived from an EMBL/GenBank/DDBJ whole genome shotgun (WGS) entry which is preliminary data.</text>
</comment>
<keyword evidence="5" id="KW-0472">Membrane</keyword>
<evidence type="ECO:0000259" key="6">
    <source>
        <dbReference type="Pfam" id="PF04263"/>
    </source>
</evidence>
<evidence type="ECO:0000313" key="9">
    <source>
        <dbReference type="Proteomes" id="UP000262882"/>
    </source>
</evidence>
<feature type="transmembrane region" description="Helical" evidence="5">
    <location>
        <begin position="375"/>
        <end position="394"/>
    </location>
</feature>
<dbReference type="InterPro" id="IPR036759">
    <property type="entry name" value="TPK_catalytic_sf"/>
</dbReference>
<dbReference type="AlphaFoldDB" id="A0A372GFE8"/>
<dbReference type="InterPro" id="IPR022215">
    <property type="entry name" value="SteA-like_C"/>
</dbReference>
<dbReference type="GO" id="GO:0005524">
    <property type="term" value="F:ATP binding"/>
    <property type="evidence" value="ECO:0007669"/>
    <property type="project" value="UniProtKB-KW"/>
</dbReference>
<dbReference type="GO" id="GO:0009229">
    <property type="term" value="P:thiamine diphosphate biosynthetic process"/>
    <property type="evidence" value="ECO:0007669"/>
    <property type="project" value="InterPro"/>
</dbReference>
<feature type="domain" description="SteA-like C-terminal" evidence="7">
    <location>
        <begin position="362"/>
        <end position="413"/>
    </location>
</feature>
<dbReference type="SUPFAM" id="SSF63999">
    <property type="entry name" value="Thiamin pyrophosphokinase, catalytic domain"/>
    <property type="match status" value="1"/>
</dbReference>
<dbReference type="GO" id="GO:0016301">
    <property type="term" value="F:kinase activity"/>
    <property type="evidence" value="ECO:0007669"/>
    <property type="project" value="UniProtKB-KW"/>
</dbReference>
<evidence type="ECO:0000256" key="1">
    <source>
        <dbReference type="ARBA" id="ARBA00022679"/>
    </source>
</evidence>
<keyword evidence="1" id="KW-0808">Transferase</keyword>
<dbReference type="GO" id="GO:0004788">
    <property type="term" value="F:thiamine diphosphokinase activity"/>
    <property type="evidence" value="ECO:0007669"/>
    <property type="project" value="InterPro"/>
</dbReference>
<keyword evidence="4" id="KW-0067">ATP-binding</keyword>
<feature type="domain" description="Thiamin pyrophosphokinase catalytic" evidence="6">
    <location>
        <begin position="236"/>
        <end position="271"/>
    </location>
</feature>
<dbReference type="InterPro" id="IPR047795">
    <property type="entry name" value="Put_SteA-like"/>
</dbReference>
<name>A0A372GFE8_9ACTN</name>
<evidence type="ECO:0000256" key="5">
    <source>
        <dbReference type="SAM" id="Phobius"/>
    </source>
</evidence>
<sequence>MNEPSPMTERRVRLAHRLPRHVLKRRVLTLGLARDDGPPGVSATVRLDRRTKDLTKRLQPGEIAVIDHVDLDRVSAEALVACGVGAVVNVAPSISGRYPNLGPQILLDADIPLVDDVGPEIFTRLQEGDQVSVRGRVVHKVTHKGEDVVAKGTEQTPESVLAALTDAKSGLATQLEAFVANTMEYIKRERDLLIDGVGVPEVTTKLAGRHALIVVRGYHYREDIATLRPYIREYRPVLIGVDGGADALMEAGYRPDMIVGDMDSVSDDALTCGAEIVVHAYRDGRAPGLKRVHDLGQEAVTFPATATSEDIAMLLADDKGATLIVAVGTHANMVEFLDKGRAGMASTFLTRLRVGSKLVDAKGVSRLYRSRISTWSLLFLVLGAVVAIVTAVAMSPAGDVISPLLADRWHAFVFWLTGLFT</sequence>
<keyword evidence="2" id="KW-0547">Nucleotide-binding</keyword>
<gene>
    <name evidence="8" type="ORF">D0T12_18075</name>
</gene>
<reference evidence="8 9" key="1">
    <citation type="submission" date="2018-08" db="EMBL/GenBank/DDBJ databases">
        <title>Actinomadura spongicola sp. nov., isolated from marine sponge Leucetta chagosensis.</title>
        <authorList>
            <person name="Li L."/>
            <person name="Lin H.W."/>
        </authorList>
    </citation>
    <scope>NUCLEOTIDE SEQUENCE [LARGE SCALE GENOMIC DNA]</scope>
    <source>
        <strain evidence="8 9">LHW52907</strain>
    </source>
</reference>
<evidence type="ECO:0000259" key="7">
    <source>
        <dbReference type="Pfam" id="PF12555"/>
    </source>
</evidence>
<evidence type="ECO:0000256" key="4">
    <source>
        <dbReference type="ARBA" id="ARBA00022840"/>
    </source>
</evidence>
<dbReference type="InterPro" id="IPR007371">
    <property type="entry name" value="TPK_catalytic"/>
</dbReference>